<evidence type="ECO:0000256" key="5">
    <source>
        <dbReference type="ARBA" id="ARBA00022725"/>
    </source>
</evidence>
<keyword evidence="8 11" id="KW-0675">Receptor</keyword>
<evidence type="ECO:0000256" key="8">
    <source>
        <dbReference type="ARBA" id="ARBA00023170"/>
    </source>
</evidence>
<evidence type="ECO:0000313" key="11">
    <source>
        <dbReference type="EMBL" id="CAG5108975.1"/>
    </source>
</evidence>
<comment type="caution">
    <text evidence="11">The sequence shown here is derived from an EMBL/GenBank/DDBJ whole genome shotgun (WGS) entry which is preliminary data.</text>
</comment>
<sequence length="264" mass="30597">YTLWANRVDIFGVLQQFSILWIGIQTKVDLMYKIDPLLNISRKIRYSYIVTALFLGFSYALRPVIIMLTTYVGTTSGSNNTIDCSITTWPIEYPFVHQTISRYIPLLMYENLINHFAASYLICDALYIQLTTYLAINFMKIEFTYNPVFLATIVFNGINLCLCVIIVDKEISEGEWTLLMKSLIHAAVLATQIFIYCDFSHTVTETIDSIPISLYDSEWVDSTIKFKKMLVIILMQASKQYKFTAYNIIFQTTMSYFTLLRNFT</sequence>
<keyword evidence="7 10" id="KW-0472">Membrane</keyword>
<comment type="subcellular location">
    <subcellularLocation>
        <location evidence="1">Cell membrane</location>
        <topology evidence="1">Multi-pass membrane protein</topology>
    </subcellularLocation>
</comment>
<dbReference type="OrthoDB" id="7663575at2759"/>
<evidence type="ECO:0000256" key="2">
    <source>
        <dbReference type="ARBA" id="ARBA00022475"/>
    </source>
</evidence>
<dbReference type="PANTHER" id="PTHR21137">
    <property type="entry name" value="ODORANT RECEPTOR"/>
    <property type="match status" value="1"/>
</dbReference>
<feature type="transmembrane region" description="Helical" evidence="10">
    <location>
        <begin position="46"/>
        <end position="68"/>
    </location>
</feature>
<proteinExistence type="predicted"/>
<feature type="transmembrane region" description="Helical" evidence="10">
    <location>
        <begin position="148"/>
        <end position="167"/>
    </location>
</feature>
<keyword evidence="3" id="KW-0716">Sensory transduction</keyword>
<evidence type="ECO:0000256" key="10">
    <source>
        <dbReference type="SAM" id="Phobius"/>
    </source>
</evidence>
<evidence type="ECO:0000256" key="1">
    <source>
        <dbReference type="ARBA" id="ARBA00004651"/>
    </source>
</evidence>
<dbReference type="Pfam" id="PF02949">
    <property type="entry name" value="7tm_6"/>
    <property type="match status" value="1"/>
</dbReference>
<accession>A0A8J2MZ19</accession>
<keyword evidence="9" id="KW-0807">Transducer</keyword>
<dbReference type="EMBL" id="CAJNRD030001124">
    <property type="protein sequence ID" value="CAG5108975.1"/>
    <property type="molecule type" value="Genomic_DNA"/>
</dbReference>
<organism evidence="11 12">
    <name type="scientific">Cotesia congregata</name>
    <name type="common">Parasitoid wasp</name>
    <name type="synonym">Apanteles congregatus</name>
    <dbReference type="NCBI Taxonomy" id="51543"/>
    <lineage>
        <taxon>Eukaryota</taxon>
        <taxon>Metazoa</taxon>
        <taxon>Ecdysozoa</taxon>
        <taxon>Arthropoda</taxon>
        <taxon>Hexapoda</taxon>
        <taxon>Insecta</taxon>
        <taxon>Pterygota</taxon>
        <taxon>Neoptera</taxon>
        <taxon>Endopterygota</taxon>
        <taxon>Hymenoptera</taxon>
        <taxon>Apocrita</taxon>
        <taxon>Ichneumonoidea</taxon>
        <taxon>Braconidae</taxon>
        <taxon>Microgastrinae</taxon>
        <taxon>Cotesia</taxon>
    </lineage>
</organism>
<keyword evidence="6 10" id="KW-1133">Transmembrane helix</keyword>
<name>A0A8J2MZ19_COTCN</name>
<evidence type="ECO:0000256" key="9">
    <source>
        <dbReference type="ARBA" id="ARBA00023224"/>
    </source>
</evidence>
<keyword evidence="12" id="KW-1185">Reference proteome</keyword>
<feature type="non-terminal residue" evidence="11">
    <location>
        <position position="1"/>
    </location>
</feature>
<dbReference type="Proteomes" id="UP000786811">
    <property type="component" value="Unassembled WGS sequence"/>
</dbReference>
<dbReference type="PANTHER" id="PTHR21137:SF35">
    <property type="entry name" value="ODORANT RECEPTOR 19A-RELATED"/>
    <property type="match status" value="1"/>
</dbReference>
<feature type="transmembrane region" description="Helical" evidence="10">
    <location>
        <begin position="116"/>
        <end position="136"/>
    </location>
</feature>
<evidence type="ECO:0000256" key="3">
    <source>
        <dbReference type="ARBA" id="ARBA00022606"/>
    </source>
</evidence>
<evidence type="ECO:0000313" key="12">
    <source>
        <dbReference type="Proteomes" id="UP000786811"/>
    </source>
</evidence>
<feature type="transmembrane region" description="Helical" evidence="10">
    <location>
        <begin position="179"/>
        <end position="197"/>
    </location>
</feature>
<dbReference type="GO" id="GO:0005549">
    <property type="term" value="F:odorant binding"/>
    <property type="evidence" value="ECO:0007669"/>
    <property type="project" value="InterPro"/>
</dbReference>
<dbReference type="GO" id="GO:0004984">
    <property type="term" value="F:olfactory receptor activity"/>
    <property type="evidence" value="ECO:0007669"/>
    <property type="project" value="InterPro"/>
</dbReference>
<dbReference type="InterPro" id="IPR004117">
    <property type="entry name" value="7tm6_olfct_rcpt"/>
</dbReference>
<reference evidence="11" key="1">
    <citation type="submission" date="2021-04" db="EMBL/GenBank/DDBJ databases">
        <authorList>
            <person name="Chebbi M.A.C M."/>
        </authorList>
    </citation>
    <scope>NUCLEOTIDE SEQUENCE</scope>
</reference>
<evidence type="ECO:0000256" key="4">
    <source>
        <dbReference type="ARBA" id="ARBA00022692"/>
    </source>
</evidence>
<dbReference type="GO" id="GO:0005886">
    <property type="term" value="C:plasma membrane"/>
    <property type="evidence" value="ECO:0007669"/>
    <property type="project" value="UniProtKB-SubCell"/>
</dbReference>
<keyword evidence="2" id="KW-1003">Cell membrane</keyword>
<keyword evidence="4 10" id="KW-0812">Transmembrane</keyword>
<feature type="non-terminal residue" evidence="11">
    <location>
        <position position="264"/>
    </location>
</feature>
<gene>
    <name evidence="11" type="ORF">HICCMSTLAB_LOCUS13611</name>
</gene>
<evidence type="ECO:0000256" key="6">
    <source>
        <dbReference type="ARBA" id="ARBA00022989"/>
    </source>
</evidence>
<protein>
    <submittedName>
        <fullName evidence="11">Olfactory receptor 28</fullName>
    </submittedName>
</protein>
<keyword evidence="5" id="KW-0552">Olfaction</keyword>
<dbReference type="GO" id="GO:0007165">
    <property type="term" value="P:signal transduction"/>
    <property type="evidence" value="ECO:0007669"/>
    <property type="project" value="UniProtKB-KW"/>
</dbReference>
<dbReference type="AlphaFoldDB" id="A0A8J2MZ19"/>
<evidence type="ECO:0000256" key="7">
    <source>
        <dbReference type="ARBA" id="ARBA00023136"/>
    </source>
</evidence>